<dbReference type="Proteomes" id="UP000183083">
    <property type="component" value="Unassembled WGS sequence"/>
</dbReference>
<evidence type="ECO:0000313" key="2">
    <source>
        <dbReference type="Proteomes" id="UP000183083"/>
    </source>
</evidence>
<dbReference type="RefSeq" id="WP_003427284.1">
    <property type="nucleotide sequence ID" value="NZ_FOVV01000012.1"/>
</dbReference>
<gene>
    <name evidence="1" type="ORF">SAMN05444065_11271</name>
</gene>
<name>A0AB38BWZ4_PSESX</name>
<dbReference type="InterPro" id="IPR047727">
    <property type="entry name" value="Sce7725-like"/>
</dbReference>
<dbReference type="NCBIfam" id="NF033831">
    <property type="entry name" value="sce7725_fam"/>
    <property type="match status" value="1"/>
</dbReference>
<proteinExistence type="predicted"/>
<dbReference type="AlphaFoldDB" id="A0AB38BWZ4"/>
<evidence type="ECO:0000313" key="1">
    <source>
        <dbReference type="EMBL" id="SFO30853.1"/>
    </source>
</evidence>
<protein>
    <recommendedName>
        <fullName evidence="3">Sce7725 family protein</fullName>
    </recommendedName>
</protein>
<dbReference type="EMBL" id="FOVV01000012">
    <property type="protein sequence ID" value="SFO30853.1"/>
    <property type="molecule type" value="Genomic_DNA"/>
</dbReference>
<reference evidence="1 2" key="1">
    <citation type="submission" date="2016-10" db="EMBL/GenBank/DDBJ databases">
        <authorList>
            <person name="Varghese N."/>
            <person name="Submissions S."/>
        </authorList>
    </citation>
    <scope>NUCLEOTIDE SEQUENCE [LARGE SCALE GENOMIC DNA]</scope>
    <source>
        <strain evidence="1 2">BS0292</strain>
    </source>
</reference>
<sequence>MYYPILKAKRHELNTLFDLASVLPTHKYCPVIEPVNIDTKELIGTIEQLKKYNVRPIVVINPNQGKFSKTITPNLFPTLQANPKSANNFTPCIKVRDSKDLAALSLLTLNPTFAVYLESEIDYTSVPALKNAHCVLLNPQKVDPGVIKLLKNIVVYQDSFAKKKRNADYGSSSFFSGMHTAYITLPNTIGFGDFTIMGEEFQDSGGPAYVVAIHISYIESSSTHPMYVHHYCSTIDSTLTTNAGGKYKEALDMLFKFHYSNPGAYDSTLGLKEFENTYKINHFPGLGIVKEMSMKHHIETVCNFI</sequence>
<evidence type="ECO:0008006" key="3">
    <source>
        <dbReference type="Google" id="ProtNLM"/>
    </source>
</evidence>
<comment type="caution">
    <text evidence="1">The sequence shown here is derived from an EMBL/GenBank/DDBJ whole genome shotgun (WGS) entry which is preliminary data.</text>
</comment>
<organism evidence="1 2">
    <name type="scientific">Pseudomonas syringae</name>
    <dbReference type="NCBI Taxonomy" id="317"/>
    <lineage>
        <taxon>Bacteria</taxon>
        <taxon>Pseudomonadati</taxon>
        <taxon>Pseudomonadota</taxon>
        <taxon>Gammaproteobacteria</taxon>
        <taxon>Pseudomonadales</taxon>
        <taxon>Pseudomonadaceae</taxon>
        <taxon>Pseudomonas</taxon>
    </lineage>
</organism>
<accession>A0AB38BWZ4</accession>